<dbReference type="Pfam" id="PF01571">
    <property type="entry name" value="GCV_T"/>
    <property type="match status" value="1"/>
</dbReference>
<dbReference type="InterPro" id="IPR013977">
    <property type="entry name" value="GcvT_C"/>
</dbReference>
<dbReference type="EMBL" id="CAFBMR010000184">
    <property type="protein sequence ID" value="CAB4934630.1"/>
    <property type="molecule type" value="Genomic_DNA"/>
</dbReference>
<name>A0A6J7IV60_9ZZZZ</name>
<accession>A0A6J7IV60</accession>
<reference evidence="3" key="1">
    <citation type="submission" date="2020-05" db="EMBL/GenBank/DDBJ databases">
        <authorList>
            <person name="Chiriac C."/>
            <person name="Salcher M."/>
            <person name="Ghai R."/>
            <person name="Kavagutti S V."/>
        </authorList>
    </citation>
    <scope>NUCLEOTIDE SEQUENCE</scope>
</reference>
<feature type="domain" description="GCVT N-terminal" evidence="1">
    <location>
        <begin position="30"/>
        <end position="284"/>
    </location>
</feature>
<proteinExistence type="predicted"/>
<organism evidence="3">
    <name type="scientific">freshwater metagenome</name>
    <dbReference type="NCBI Taxonomy" id="449393"/>
    <lineage>
        <taxon>unclassified sequences</taxon>
        <taxon>metagenomes</taxon>
        <taxon>ecological metagenomes</taxon>
    </lineage>
</organism>
<dbReference type="PANTHER" id="PTHR43757:SF2">
    <property type="entry name" value="AMINOMETHYLTRANSFERASE, MITOCHONDRIAL"/>
    <property type="match status" value="1"/>
</dbReference>
<dbReference type="InterPro" id="IPR027266">
    <property type="entry name" value="TrmE/GcvT-like"/>
</dbReference>
<feature type="domain" description="Aminomethyltransferase C-terminal" evidence="2">
    <location>
        <begin position="317"/>
        <end position="380"/>
    </location>
</feature>
<dbReference type="InterPro" id="IPR029043">
    <property type="entry name" value="GcvT/YgfZ_C"/>
</dbReference>
<dbReference type="GO" id="GO:0005739">
    <property type="term" value="C:mitochondrion"/>
    <property type="evidence" value="ECO:0007669"/>
    <property type="project" value="TreeGrafter"/>
</dbReference>
<evidence type="ECO:0000259" key="1">
    <source>
        <dbReference type="Pfam" id="PF01571"/>
    </source>
</evidence>
<dbReference type="PANTHER" id="PTHR43757">
    <property type="entry name" value="AMINOMETHYLTRANSFERASE"/>
    <property type="match status" value="1"/>
</dbReference>
<dbReference type="InterPro" id="IPR006222">
    <property type="entry name" value="GCVT_N"/>
</dbReference>
<dbReference type="Gene3D" id="3.30.1360.120">
    <property type="entry name" value="Probable tRNA modification gtpase trme, domain 1"/>
    <property type="match status" value="1"/>
</dbReference>
<sequence>MSKRYHALRDVVCSLPEAGWNYGHTRSPFYSYDVEHGATFVIYNGRMMPISMKTSTREEGYWALRRTVTRLNTGEFVTELMGPDAGKLLDRVFTRKVSALKVGRCAYGLACWPNGGIMVDGILIRLGEERFWYVQADGEFMGWTRGIAVASGMDVEIFDAKSWVQQIQGPKAFDVLADLSDQGMPEEFKYFDMREITIAGVPCLITRTGWTGEMGFEIYTIDGSDTSAMYDRTTEVGKAHGLVDIGLDPMDTRRIEAAILNNISDMDYLMTPFEAGLEMFVDLEREDDYFGKEALLTADRRTRMYGVKCATAEPLIGGHVERDGKEIGVITASSWSPYLECGVAYVKLHSADLIEPRTGKVVGFDLQLHDCELIDLPFYDAEKKIPRGLEIANV</sequence>
<dbReference type="PIRSF" id="PIRSF006487">
    <property type="entry name" value="GcvT"/>
    <property type="match status" value="1"/>
</dbReference>
<dbReference type="SUPFAM" id="SSF103025">
    <property type="entry name" value="Folate-binding domain"/>
    <property type="match status" value="1"/>
</dbReference>
<dbReference type="AlphaFoldDB" id="A0A6J7IV60"/>
<evidence type="ECO:0000259" key="2">
    <source>
        <dbReference type="Pfam" id="PF08669"/>
    </source>
</evidence>
<gene>
    <name evidence="3" type="ORF">UFOPK3610_02130</name>
</gene>
<dbReference type="InterPro" id="IPR028896">
    <property type="entry name" value="GcvT/YgfZ/DmdA"/>
</dbReference>
<dbReference type="SUPFAM" id="SSF101790">
    <property type="entry name" value="Aminomethyltransferase beta-barrel domain"/>
    <property type="match status" value="1"/>
</dbReference>
<dbReference type="Pfam" id="PF08669">
    <property type="entry name" value="GCV_T_C"/>
    <property type="match status" value="1"/>
</dbReference>
<protein>
    <submittedName>
        <fullName evidence="3">Unannotated protein</fullName>
    </submittedName>
</protein>
<evidence type="ECO:0000313" key="3">
    <source>
        <dbReference type="EMBL" id="CAB4934630.1"/>
    </source>
</evidence>